<dbReference type="Proteomes" id="UP000305654">
    <property type="component" value="Unassembled WGS sequence"/>
</dbReference>
<organism evidence="2 3">
    <name type="scientific">Lichenicoccus roseus</name>
    <dbReference type="NCBI Taxonomy" id="2683649"/>
    <lineage>
        <taxon>Bacteria</taxon>
        <taxon>Pseudomonadati</taxon>
        <taxon>Pseudomonadota</taxon>
        <taxon>Alphaproteobacteria</taxon>
        <taxon>Acetobacterales</taxon>
        <taxon>Acetobacteraceae</taxon>
        <taxon>Lichenicoccus</taxon>
    </lineage>
</organism>
<proteinExistence type="predicted"/>
<sequence>MTDEQFDTALIRAAMAQAELHGWRRVSVVEAAREAGLPLDRARLRYRSSACILLRLGVLADQAALIDDGSDGTARERLFDMLMRRFDVLQQYREGVRAVLRAAPYDPALALMLAAETRDSMAWMAQAAGLQTQGLNGAISVGGLTGIWLQAVRAWDRDDSPDLAGTMAALDRAFDRAGWAARMLGHGDRAPEMDEGAGMEAGPDAGFNTDEPPALL</sequence>
<dbReference type="RefSeq" id="WP_138327759.1">
    <property type="nucleotide sequence ID" value="NZ_VCDI01000010.1"/>
</dbReference>
<dbReference type="Gene3D" id="1.10.357.10">
    <property type="entry name" value="Tetracycline Repressor, domain 2"/>
    <property type="match status" value="1"/>
</dbReference>
<evidence type="ECO:0000313" key="2">
    <source>
        <dbReference type="EMBL" id="TLU70817.1"/>
    </source>
</evidence>
<dbReference type="AlphaFoldDB" id="A0A5R9J2U8"/>
<reference evidence="2 3" key="1">
    <citation type="submission" date="2019-05" db="EMBL/GenBank/DDBJ databases">
        <authorList>
            <person name="Pankratov T."/>
            <person name="Grouzdev D."/>
        </authorList>
    </citation>
    <scope>NUCLEOTIDE SEQUENCE [LARGE SCALE GENOMIC DNA]</scope>
    <source>
        <strain evidence="2 3">KEBCLARHB70R</strain>
    </source>
</reference>
<gene>
    <name evidence="2" type="ORF">FE263_19700</name>
</gene>
<dbReference type="OrthoDB" id="7828598at2"/>
<dbReference type="EMBL" id="VCDI01000010">
    <property type="protein sequence ID" value="TLU70817.1"/>
    <property type="molecule type" value="Genomic_DNA"/>
</dbReference>
<protein>
    <submittedName>
        <fullName evidence="2">TetR family transcriptional regulator</fullName>
    </submittedName>
</protein>
<name>A0A5R9J2U8_9PROT</name>
<comment type="caution">
    <text evidence="2">The sequence shown here is derived from an EMBL/GenBank/DDBJ whole genome shotgun (WGS) entry which is preliminary data.</text>
</comment>
<evidence type="ECO:0000256" key="1">
    <source>
        <dbReference type="SAM" id="MobiDB-lite"/>
    </source>
</evidence>
<keyword evidence="3" id="KW-1185">Reference proteome</keyword>
<evidence type="ECO:0000313" key="3">
    <source>
        <dbReference type="Proteomes" id="UP000305654"/>
    </source>
</evidence>
<accession>A0A5R9J2U8</accession>
<feature type="region of interest" description="Disordered" evidence="1">
    <location>
        <begin position="189"/>
        <end position="216"/>
    </location>
</feature>